<dbReference type="Proteomes" id="UP000251002">
    <property type="component" value="Unassembled WGS sequence"/>
</dbReference>
<name>A0A365KUD4_9BACL</name>
<dbReference type="GO" id="GO:0016747">
    <property type="term" value="F:acyltransferase activity, transferring groups other than amino-acyl groups"/>
    <property type="evidence" value="ECO:0007669"/>
    <property type="project" value="InterPro"/>
</dbReference>
<dbReference type="RefSeq" id="WP_112223949.1">
    <property type="nucleotide sequence ID" value="NZ_CP047673.1"/>
</dbReference>
<dbReference type="Gene3D" id="3.40.630.30">
    <property type="match status" value="1"/>
</dbReference>
<evidence type="ECO:0000256" key="2">
    <source>
        <dbReference type="ARBA" id="ARBA00023315"/>
    </source>
</evidence>
<gene>
    <name evidence="4" type="ORF">DP120_12200</name>
</gene>
<dbReference type="PROSITE" id="PS51186">
    <property type="entry name" value="GNAT"/>
    <property type="match status" value="1"/>
</dbReference>
<keyword evidence="1 4" id="KW-0808">Transferase</keyword>
<protein>
    <submittedName>
        <fullName evidence="4">GNAT family N-acetyltransferase</fullName>
    </submittedName>
</protein>
<evidence type="ECO:0000259" key="3">
    <source>
        <dbReference type="PROSITE" id="PS51186"/>
    </source>
</evidence>
<comment type="caution">
    <text evidence="4">The sequence shown here is derived from an EMBL/GenBank/DDBJ whole genome shotgun (WGS) entry which is preliminary data.</text>
</comment>
<dbReference type="CDD" id="cd04301">
    <property type="entry name" value="NAT_SF"/>
    <property type="match status" value="1"/>
</dbReference>
<dbReference type="Pfam" id="PF00583">
    <property type="entry name" value="Acetyltransf_1"/>
    <property type="match status" value="1"/>
</dbReference>
<reference evidence="4 5" key="1">
    <citation type="submission" date="2018-06" db="EMBL/GenBank/DDBJ databases">
        <title>The draft genome sequences of strains SCU63 and S1.</title>
        <authorList>
            <person name="Gan L."/>
        </authorList>
    </citation>
    <scope>NUCLEOTIDE SEQUENCE [LARGE SCALE GENOMIC DNA]</scope>
    <source>
        <strain evidence="4 5">SCU63</strain>
    </source>
</reference>
<dbReference type="InterPro" id="IPR016181">
    <property type="entry name" value="Acyl_CoA_acyltransferase"/>
</dbReference>
<dbReference type="PANTHER" id="PTHR43800">
    <property type="entry name" value="PEPTIDYL-LYSINE N-ACETYLTRANSFERASE YJAB"/>
    <property type="match status" value="1"/>
</dbReference>
<dbReference type="AlphaFoldDB" id="A0A365KUD4"/>
<dbReference type="PANTHER" id="PTHR43800:SF1">
    <property type="entry name" value="PEPTIDYL-LYSINE N-ACETYLTRANSFERASE YJAB"/>
    <property type="match status" value="1"/>
</dbReference>
<sequence length="167" mass="19021">MDFQIRNMKPEDIKDVQHVAKMSWNDTYEGIIPAHIQENFLNSAYSDEMMMRRLDVSSLYVAEAEAQIVSFANFSTVKEEGKVELGAIYLLPEFQGKGVGTALLNEGIKNAQNASKVFINVEKENETGVTFYKAKNFKTLSEFEDDLEGHITIMVRMVKDLVNEKRD</sequence>
<evidence type="ECO:0000256" key="1">
    <source>
        <dbReference type="ARBA" id="ARBA00022679"/>
    </source>
</evidence>
<keyword evidence="2" id="KW-0012">Acyltransferase</keyword>
<dbReference type="SUPFAM" id="SSF55729">
    <property type="entry name" value="Acyl-CoA N-acyltransferases (Nat)"/>
    <property type="match status" value="1"/>
</dbReference>
<keyword evidence="5" id="KW-1185">Reference proteome</keyword>
<evidence type="ECO:0000313" key="5">
    <source>
        <dbReference type="Proteomes" id="UP000251002"/>
    </source>
</evidence>
<organism evidence="4 5">
    <name type="scientific">Planococcus halotolerans</name>
    <dbReference type="NCBI Taxonomy" id="2233542"/>
    <lineage>
        <taxon>Bacteria</taxon>
        <taxon>Bacillati</taxon>
        <taxon>Bacillota</taxon>
        <taxon>Bacilli</taxon>
        <taxon>Bacillales</taxon>
        <taxon>Caryophanaceae</taxon>
        <taxon>Planococcus</taxon>
    </lineage>
</organism>
<feature type="domain" description="N-acetyltransferase" evidence="3">
    <location>
        <begin position="3"/>
        <end position="162"/>
    </location>
</feature>
<proteinExistence type="predicted"/>
<accession>A0A365KUD4</accession>
<dbReference type="InterPro" id="IPR000182">
    <property type="entry name" value="GNAT_dom"/>
</dbReference>
<evidence type="ECO:0000313" key="4">
    <source>
        <dbReference type="EMBL" id="RAZ76783.1"/>
    </source>
</evidence>
<dbReference type="EMBL" id="QLZR01000004">
    <property type="protein sequence ID" value="RAZ76783.1"/>
    <property type="molecule type" value="Genomic_DNA"/>
</dbReference>